<organism evidence="3 4">
    <name type="scientific">Thermophagus xiamenensis</name>
    <dbReference type="NCBI Taxonomy" id="385682"/>
    <lineage>
        <taxon>Bacteria</taxon>
        <taxon>Pseudomonadati</taxon>
        <taxon>Bacteroidota</taxon>
        <taxon>Bacteroidia</taxon>
        <taxon>Marinilabiliales</taxon>
        <taxon>Marinilabiliaceae</taxon>
        <taxon>Thermophagus</taxon>
    </lineage>
</organism>
<evidence type="ECO:0000259" key="2">
    <source>
        <dbReference type="Pfam" id="PF10728"/>
    </source>
</evidence>
<proteinExistence type="predicted"/>
<dbReference type="EMBL" id="FONA01000003">
    <property type="protein sequence ID" value="SFD86560.1"/>
    <property type="molecule type" value="Genomic_DNA"/>
</dbReference>
<dbReference type="eggNOG" id="COG5495">
    <property type="taxonomic scope" value="Bacteria"/>
</dbReference>
<feature type="domain" description="DUF2520" evidence="2">
    <location>
        <begin position="133"/>
        <end position="256"/>
    </location>
</feature>
<name>A0A1I1W0X5_9BACT</name>
<dbReference type="Pfam" id="PF10728">
    <property type="entry name" value="DUF2520"/>
    <property type="match status" value="1"/>
</dbReference>
<dbReference type="InterPro" id="IPR018931">
    <property type="entry name" value="DUF2520"/>
</dbReference>
<evidence type="ECO:0000313" key="4">
    <source>
        <dbReference type="Proteomes" id="UP000181976"/>
    </source>
</evidence>
<dbReference type="OrthoDB" id="9810755at2"/>
<dbReference type="InterPro" id="IPR008927">
    <property type="entry name" value="6-PGluconate_DH-like_C_sf"/>
</dbReference>
<keyword evidence="4" id="KW-1185">Reference proteome</keyword>
<protein>
    <submittedName>
        <fullName evidence="3">Predicted oxidoreductase, contains short-chain dehydrogenase (SDR) and DUF2520 domains</fullName>
    </submittedName>
</protein>
<dbReference type="Gene3D" id="3.40.50.720">
    <property type="entry name" value="NAD(P)-binding Rossmann-like Domain"/>
    <property type="match status" value="1"/>
</dbReference>
<feature type="domain" description="Pyrroline-5-carboxylate reductase catalytic N-terminal" evidence="1">
    <location>
        <begin position="11"/>
        <end position="87"/>
    </location>
</feature>
<dbReference type="InterPro" id="IPR028939">
    <property type="entry name" value="P5C_Rdtase_cat_N"/>
</dbReference>
<reference evidence="3 4" key="1">
    <citation type="submission" date="2016-10" db="EMBL/GenBank/DDBJ databases">
        <authorList>
            <person name="de Groot N.N."/>
        </authorList>
    </citation>
    <scope>NUCLEOTIDE SEQUENCE [LARGE SCALE GENOMIC DNA]</scope>
    <source>
        <strain evidence="3 4">DSM 19012</strain>
    </source>
</reference>
<dbReference type="InterPro" id="IPR036291">
    <property type="entry name" value="NAD(P)-bd_dom_sf"/>
</dbReference>
<evidence type="ECO:0000313" key="3">
    <source>
        <dbReference type="EMBL" id="SFD86560.1"/>
    </source>
</evidence>
<dbReference type="STRING" id="385682.SAMN05444380_10372"/>
<dbReference type="Proteomes" id="UP000181976">
    <property type="component" value="Unassembled WGS sequence"/>
</dbReference>
<dbReference type="InterPro" id="IPR037108">
    <property type="entry name" value="TM1727-like_C_sf"/>
</dbReference>
<sequence>MTDISIPISSVVIFGSGNVATHLAKAFSSNGISIRQIYSRNYQHARALASQFNETKAIEHPQQADTGADLWLIAVVDDAIKEIVSALPPFNGIVTHTAGSISMDVLSRFPHHGVFYPFQTLSKERKIDYNSLPLLIEGSDNVTTQKLLKLARTVSPIVSEADSGTRGILHIAAVFSCNFVNHLYTLSADLLANNGLSFDFLTPLIQETTRKILTMPPQKAQTGPAIRNDKTVMNKHLEQLKDNPTLKKIYQLMSENIIHYHQAQ</sequence>
<dbReference type="PANTHER" id="PTHR40459:SF1">
    <property type="entry name" value="CONSERVED HYPOTHETICAL ALANINE AND LEUCINE RICH PROTEIN"/>
    <property type="match status" value="1"/>
</dbReference>
<evidence type="ECO:0000259" key="1">
    <source>
        <dbReference type="Pfam" id="PF03807"/>
    </source>
</evidence>
<gene>
    <name evidence="3" type="ORF">SAMN05444380_10372</name>
</gene>
<dbReference type="PANTHER" id="PTHR40459">
    <property type="entry name" value="CONSERVED HYPOTHETICAL ALANINE AND LEUCINE RICH PROTEIN"/>
    <property type="match status" value="1"/>
</dbReference>
<dbReference type="SUPFAM" id="SSF51735">
    <property type="entry name" value="NAD(P)-binding Rossmann-fold domains"/>
    <property type="match status" value="1"/>
</dbReference>
<dbReference type="InParanoid" id="A0A1I1W0X5"/>
<dbReference type="RefSeq" id="WP_010526784.1">
    <property type="nucleotide sequence ID" value="NZ_AFSL01000019.1"/>
</dbReference>
<dbReference type="Gene3D" id="1.10.1040.20">
    <property type="entry name" value="ProC-like, C-terminal domain"/>
    <property type="match status" value="1"/>
</dbReference>
<dbReference type="SUPFAM" id="SSF48179">
    <property type="entry name" value="6-phosphogluconate dehydrogenase C-terminal domain-like"/>
    <property type="match status" value="1"/>
</dbReference>
<dbReference type="Pfam" id="PF03807">
    <property type="entry name" value="F420_oxidored"/>
    <property type="match status" value="1"/>
</dbReference>
<accession>A0A1I1W0X5</accession>
<dbReference type="AlphaFoldDB" id="A0A1I1W0X5"/>